<comment type="caution">
    <text evidence="1">The sequence shown here is derived from an EMBL/GenBank/DDBJ whole genome shotgun (WGS) entry which is preliminary data.</text>
</comment>
<name>A0ACB6R3V6_9PLEO</name>
<evidence type="ECO:0000313" key="1">
    <source>
        <dbReference type="EMBL" id="KAF2473747.1"/>
    </source>
</evidence>
<keyword evidence="2" id="KW-1185">Reference proteome</keyword>
<proteinExistence type="predicted"/>
<protein>
    <submittedName>
        <fullName evidence="1">Uncharacterized protein</fullName>
    </submittedName>
</protein>
<sequence length="439" mass="49924">MTTAKIISVKGLSSGIHSPNSTKSGQEVHCHIKLSSLRKLSQIRGLPSYPRWFIGESPYFDAITSREIFSSSLLVTMGFGELSLTRYRALMKFAFKLIGLFDTLPITHVIWRYSFTESKHTSARSDKARRFSNQTPFHTDLFTLIQTLRLQRLRRPYKLFHLSTLLSDEIISFSDNPLVLDVDLHVLSNGLICLRKFSKKACLAFLECSPDIFHQSWCRLRHGDGILCKFEEGYQLIFSFKVVEKATYEESFQKLEVPNGALQHSRCNGENFTRCSLSNGWKLPTLTTLERWFVCRKRRFIQVVGVAYSRVEPTASENMQSPMIIRTSQLGITKIMASRLFTKDPHVYPGYRSIIAISHSPSATRNGSNSDANLLRSKGMRTPGCSLITEIRRYIALDNDPSSLSWMQPPENGPHTSENCAETQANELSREINSIEGFM</sequence>
<evidence type="ECO:0000313" key="2">
    <source>
        <dbReference type="Proteomes" id="UP000799755"/>
    </source>
</evidence>
<dbReference type="EMBL" id="MU003499">
    <property type="protein sequence ID" value="KAF2473747.1"/>
    <property type="molecule type" value="Genomic_DNA"/>
</dbReference>
<accession>A0ACB6R3V6</accession>
<reference evidence="1" key="1">
    <citation type="journal article" date="2020" name="Stud. Mycol.">
        <title>101 Dothideomycetes genomes: a test case for predicting lifestyles and emergence of pathogens.</title>
        <authorList>
            <person name="Haridas S."/>
            <person name="Albert R."/>
            <person name="Binder M."/>
            <person name="Bloem J."/>
            <person name="Labutti K."/>
            <person name="Salamov A."/>
            <person name="Andreopoulos B."/>
            <person name="Baker S."/>
            <person name="Barry K."/>
            <person name="Bills G."/>
            <person name="Bluhm B."/>
            <person name="Cannon C."/>
            <person name="Castanera R."/>
            <person name="Culley D."/>
            <person name="Daum C."/>
            <person name="Ezra D."/>
            <person name="Gonzalez J."/>
            <person name="Henrissat B."/>
            <person name="Kuo A."/>
            <person name="Liang C."/>
            <person name="Lipzen A."/>
            <person name="Lutzoni F."/>
            <person name="Magnuson J."/>
            <person name="Mondo S."/>
            <person name="Nolan M."/>
            <person name="Ohm R."/>
            <person name="Pangilinan J."/>
            <person name="Park H.-J."/>
            <person name="Ramirez L."/>
            <person name="Alfaro M."/>
            <person name="Sun H."/>
            <person name="Tritt A."/>
            <person name="Yoshinaga Y."/>
            <person name="Zwiers L.-H."/>
            <person name="Turgeon B."/>
            <person name="Goodwin S."/>
            <person name="Spatafora J."/>
            <person name="Crous P."/>
            <person name="Grigoriev I."/>
        </authorList>
    </citation>
    <scope>NUCLEOTIDE SEQUENCE</scope>
    <source>
        <strain evidence="1">ATCC 200398</strain>
    </source>
</reference>
<organism evidence="1 2">
    <name type="scientific">Lindgomyces ingoldianus</name>
    <dbReference type="NCBI Taxonomy" id="673940"/>
    <lineage>
        <taxon>Eukaryota</taxon>
        <taxon>Fungi</taxon>
        <taxon>Dikarya</taxon>
        <taxon>Ascomycota</taxon>
        <taxon>Pezizomycotina</taxon>
        <taxon>Dothideomycetes</taxon>
        <taxon>Pleosporomycetidae</taxon>
        <taxon>Pleosporales</taxon>
        <taxon>Lindgomycetaceae</taxon>
        <taxon>Lindgomyces</taxon>
    </lineage>
</organism>
<dbReference type="Proteomes" id="UP000799755">
    <property type="component" value="Unassembled WGS sequence"/>
</dbReference>
<gene>
    <name evidence="1" type="ORF">BDR25DRAFT_352242</name>
</gene>